<feature type="domain" description="BD-FAE-like" evidence="5">
    <location>
        <begin position="50"/>
        <end position="161"/>
    </location>
</feature>
<evidence type="ECO:0000256" key="2">
    <source>
        <dbReference type="ARBA" id="ARBA00022801"/>
    </source>
</evidence>
<comment type="similarity">
    <text evidence="1">Belongs to the 'GDXG' lipolytic enzyme family.</text>
</comment>
<keyword evidence="2 6" id="KW-0378">Hydrolase</keyword>
<dbReference type="InterPro" id="IPR001375">
    <property type="entry name" value="Peptidase_S9_cat"/>
</dbReference>
<dbReference type="InterPro" id="IPR049492">
    <property type="entry name" value="BD-FAE-like_dom"/>
</dbReference>
<feature type="signal peptide" evidence="3">
    <location>
        <begin position="1"/>
        <end position="28"/>
    </location>
</feature>
<dbReference type="Gene3D" id="3.40.50.1820">
    <property type="entry name" value="alpha/beta hydrolase"/>
    <property type="match status" value="1"/>
</dbReference>
<evidence type="ECO:0000313" key="7">
    <source>
        <dbReference type="Proteomes" id="UP000617628"/>
    </source>
</evidence>
<evidence type="ECO:0000256" key="3">
    <source>
        <dbReference type="SAM" id="SignalP"/>
    </source>
</evidence>
<dbReference type="SUPFAM" id="SSF53474">
    <property type="entry name" value="alpha/beta-Hydrolases"/>
    <property type="match status" value="1"/>
</dbReference>
<dbReference type="GO" id="GO:0008236">
    <property type="term" value="F:serine-type peptidase activity"/>
    <property type="evidence" value="ECO:0007669"/>
    <property type="project" value="InterPro"/>
</dbReference>
<evidence type="ECO:0000259" key="5">
    <source>
        <dbReference type="Pfam" id="PF20434"/>
    </source>
</evidence>
<dbReference type="InterPro" id="IPR050300">
    <property type="entry name" value="GDXG_lipolytic_enzyme"/>
</dbReference>
<dbReference type="GO" id="GO:0006508">
    <property type="term" value="P:proteolysis"/>
    <property type="evidence" value="ECO:0007669"/>
    <property type="project" value="InterPro"/>
</dbReference>
<comment type="caution">
    <text evidence="6">The sequence shown here is derived from an EMBL/GenBank/DDBJ whole genome shotgun (WGS) entry which is preliminary data.</text>
</comment>
<organism evidence="6 7">
    <name type="scientific">Pelagicoccus mobilis</name>
    <dbReference type="NCBI Taxonomy" id="415221"/>
    <lineage>
        <taxon>Bacteria</taxon>
        <taxon>Pseudomonadati</taxon>
        <taxon>Verrucomicrobiota</taxon>
        <taxon>Opitutia</taxon>
        <taxon>Puniceicoccales</taxon>
        <taxon>Pelagicoccaceae</taxon>
        <taxon>Pelagicoccus</taxon>
    </lineage>
</organism>
<dbReference type="InterPro" id="IPR029058">
    <property type="entry name" value="AB_hydrolase_fold"/>
</dbReference>
<name>A0A934RZM1_9BACT</name>
<reference evidence="6" key="1">
    <citation type="submission" date="2021-01" db="EMBL/GenBank/DDBJ databases">
        <title>Modified the classification status of verrucomicrobia.</title>
        <authorList>
            <person name="Feng X."/>
        </authorList>
    </citation>
    <scope>NUCLEOTIDE SEQUENCE</scope>
    <source>
        <strain evidence="6">KCTC 13126</strain>
    </source>
</reference>
<dbReference type="AlphaFoldDB" id="A0A934RZM1"/>
<evidence type="ECO:0000256" key="1">
    <source>
        <dbReference type="ARBA" id="ARBA00010515"/>
    </source>
</evidence>
<accession>A0A934RZM1</accession>
<gene>
    <name evidence="6" type="ORF">JIN87_10125</name>
</gene>
<feature type="chain" id="PRO_5038117055" evidence="3">
    <location>
        <begin position="29"/>
        <end position="293"/>
    </location>
</feature>
<sequence length="293" mass="31950">MLPKSPLSKRAAILVLSFLFLGIAASYARDPDQKITFKTIGDTQLQLHVFEPANHQKSEKRPAIVFFFGGGWAKGGPSHFYSQSEYLANRGIVAICADYRTRNVHGTTPAECVKDGKSAMRWVRSNAAKLGIDPNRIIAGGGSAGGHIAAAIALISGFNEETDDLEVSPRPAALVLFNPVFDNGPEGFGHSVVEAYWQDFSPLHNITADAPPTLVLLGTDDQLIPVSTAELYRIKMKQKGARCDLILYEGQKHGFFNKGNAEHHYKTIIAMDRFLADLGYLQGEPTLSPPSQK</sequence>
<dbReference type="GO" id="GO:0004806">
    <property type="term" value="F:triacylglycerol lipase activity"/>
    <property type="evidence" value="ECO:0007669"/>
    <property type="project" value="TreeGrafter"/>
</dbReference>
<dbReference type="Proteomes" id="UP000617628">
    <property type="component" value="Unassembled WGS sequence"/>
</dbReference>
<keyword evidence="7" id="KW-1185">Reference proteome</keyword>
<keyword evidence="3" id="KW-0732">Signal</keyword>
<dbReference type="Pfam" id="PF20434">
    <property type="entry name" value="BD-FAE"/>
    <property type="match status" value="1"/>
</dbReference>
<dbReference type="PANTHER" id="PTHR48081">
    <property type="entry name" value="AB HYDROLASE SUPERFAMILY PROTEIN C4A8.06C"/>
    <property type="match status" value="1"/>
</dbReference>
<dbReference type="EMBL" id="JAENIL010000016">
    <property type="protein sequence ID" value="MBK1877227.1"/>
    <property type="molecule type" value="Genomic_DNA"/>
</dbReference>
<dbReference type="RefSeq" id="WP_200355443.1">
    <property type="nucleotide sequence ID" value="NZ_JAENIL010000016.1"/>
</dbReference>
<dbReference type="PANTHER" id="PTHR48081:SF30">
    <property type="entry name" value="ACETYL-HYDROLASE LIPR-RELATED"/>
    <property type="match status" value="1"/>
</dbReference>
<evidence type="ECO:0000313" key="6">
    <source>
        <dbReference type="EMBL" id="MBK1877227.1"/>
    </source>
</evidence>
<dbReference type="Pfam" id="PF00326">
    <property type="entry name" value="Peptidase_S9"/>
    <property type="match status" value="1"/>
</dbReference>
<protein>
    <submittedName>
        <fullName evidence="6">Alpha/beta hydrolase</fullName>
    </submittedName>
</protein>
<feature type="domain" description="Peptidase S9 prolyl oligopeptidase catalytic" evidence="4">
    <location>
        <begin position="196"/>
        <end position="269"/>
    </location>
</feature>
<proteinExistence type="inferred from homology"/>
<evidence type="ECO:0000259" key="4">
    <source>
        <dbReference type="Pfam" id="PF00326"/>
    </source>
</evidence>